<proteinExistence type="predicted"/>
<sequence>MEQYCKLMNEYSGTELFKEIIHFMDMSFPEWKTNRGLGFTSLEFVRHSIDFLSQCNLEKNEKVFNIGSLKIIYLSLVEDYERFKTEYKLVFSSFVLDRFTAEYADEIEDEYLTDFRYNYLYDIFLKQEFEKVTYDFQCK</sequence>
<keyword evidence="2" id="KW-1185">Reference proteome</keyword>
<reference evidence="1 2" key="1">
    <citation type="submission" date="2016-11" db="EMBL/GenBank/DDBJ databases">
        <title>Whole genomes of Flavobacteriaceae.</title>
        <authorList>
            <person name="Stine C."/>
            <person name="Li C."/>
            <person name="Tadesse D."/>
        </authorList>
    </citation>
    <scope>NUCLEOTIDE SEQUENCE [LARGE SCALE GENOMIC DNA]</scope>
    <source>
        <strain evidence="1 2">CCUG 59446</strain>
    </source>
</reference>
<gene>
    <name evidence="1" type="ORF">B0A75_14815</name>
</gene>
<evidence type="ECO:0000313" key="1">
    <source>
        <dbReference type="EMBL" id="OXA98213.1"/>
    </source>
</evidence>
<dbReference type="AlphaFoldDB" id="A0A226HVE1"/>
<evidence type="ECO:0000313" key="2">
    <source>
        <dbReference type="Proteomes" id="UP000198336"/>
    </source>
</evidence>
<dbReference type="EMBL" id="MUHA01000023">
    <property type="protein sequence ID" value="OXA98213.1"/>
    <property type="molecule type" value="Genomic_DNA"/>
</dbReference>
<comment type="caution">
    <text evidence="1">The sequence shown here is derived from an EMBL/GenBank/DDBJ whole genome shotgun (WGS) entry which is preliminary data.</text>
</comment>
<name>A0A226HVE1_9FLAO</name>
<organism evidence="1 2">
    <name type="scientific">Flavobacterium oncorhynchi</name>
    <dbReference type="NCBI Taxonomy" id="728056"/>
    <lineage>
        <taxon>Bacteria</taxon>
        <taxon>Pseudomonadati</taxon>
        <taxon>Bacteroidota</taxon>
        <taxon>Flavobacteriia</taxon>
        <taxon>Flavobacteriales</taxon>
        <taxon>Flavobacteriaceae</taxon>
        <taxon>Flavobacterium</taxon>
    </lineage>
</organism>
<protein>
    <submittedName>
        <fullName evidence="1">Uncharacterized protein</fullName>
    </submittedName>
</protein>
<dbReference type="Proteomes" id="UP000198336">
    <property type="component" value="Unassembled WGS sequence"/>
</dbReference>
<accession>A0A226HVE1</accession>
<dbReference type="RefSeq" id="WP_089055064.1">
    <property type="nucleotide sequence ID" value="NZ_MUHA01000023.1"/>
</dbReference>